<dbReference type="Proteomes" id="UP000580250">
    <property type="component" value="Unassembled WGS sequence"/>
</dbReference>
<dbReference type="EMBL" id="CAJEWN010001277">
    <property type="protein sequence ID" value="CAD2196100.1"/>
    <property type="molecule type" value="Genomic_DNA"/>
</dbReference>
<proteinExistence type="predicted"/>
<reference evidence="2 3" key="1">
    <citation type="submission" date="2020-08" db="EMBL/GenBank/DDBJ databases">
        <authorList>
            <person name="Koutsovoulos G."/>
            <person name="Danchin GJ E."/>
        </authorList>
    </citation>
    <scope>NUCLEOTIDE SEQUENCE [LARGE SCALE GENOMIC DNA]</scope>
</reference>
<accession>A0A6V7X9T4</accession>
<comment type="caution">
    <text evidence="2">The sequence shown here is derived from an EMBL/GenBank/DDBJ whole genome shotgun (WGS) entry which is preliminary data.</text>
</comment>
<organism evidence="2 3">
    <name type="scientific">Meloidogyne enterolobii</name>
    <name type="common">Root-knot nematode worm</name>
    <name type="synonym">Meloidogyne mayaguensis</name>
    <dbReference type="NCBI Taxonomy" id="390850"/>
    <lineage>
        <taxon>Eukaryota</taxon>
        <taxon>Metazoa</taxon>
        <taxon>Ecdysozoa</taxon>
        <taxon>Nematoda</taxon>
        <taxon>Chromadorea</taxon>
        <taxon>Rhabditida</taxon>
        <taxon>Tylenchina</taxon>
        <taxon>Tylenchomorpha</taxon>
        <taxon>Tylenchoidea</taxon>
        <taxon>Meloidogynidae</taxon>
        <taxon>Meloidogyninae</taxon>
        <taxon>Meloidogyne</taxon>
    </lineage>
</organism>
<protein>
    <submittedName>
        <fullName evidence="2">Uncharacterized protein</fullName>
    </submittedName>
</protein>
<evidence type="ECO:0000313" key="3">
    <source>
        <dbReference type="Proteomes" id="UP000580250"/>
    </source>
</evidence>
<sequence length="128" mass="14191">MNHSFNFLIALGVLCFLFFGRTMGCVEQASLGKTADAHNVFATNPGNGKRLSNGSNVNALWYVCKFADDAERNCKAHWDGCLKKYVSTRAAFQSATSWFRSPENAGWDAAINAGWNGYKYGKCDYLLK</sequence>
<name>A0A6V7X9T4_MELEN</name>
<keyword evidence="1" id="KW-0732">Signal</keyword>
<evidence type="ECO:0000256" key="1">
    <source>
        <dbReference type="SAM" id="SignalP"/>
    </source>
</evidence>
<evidence type="ECO:0000313" key="2">
    <source>
        <dbReference type="EMBL" id="CAD2196100.1"/>
    </source>
</evidence>
<feature type="signal peptide" evidence="1">
    <location>
        <begin position="1"/>
        <end position="24"/>
    </location>
</feature>
<gene>
    <name evidence="2" type="ORF">MENT_LOCUS49242</name>
</gene>
<dbReference type="AlphaFoldDB" id="A0A6V7X9T4"/>
<feature type="chain" id="PRO_5028225335" evidence="1">
    <location>
        <begin position="25"/>
        <end position="128"/>
    </location>
</feature>